<dbReference type="GO" id="GO:0043952">
    <property type="term" value="P:protein transport by the Sec complex"/>
    <property type="evidence" value="ECO:0007669"/>
    <property type="project" value="UniProtKB-UniRule"/>
</dbReference>
<evidence type="ECO:0000256" key="1">
    <source>
        <dbReference type="ARBA" id="ARBA00004370"/>
    </source>
</evidence>
<comment type="similarity">
    <text evidence="9">Belongs to the SecE/SEC61-gamma family.</text>
</comment>
<evidence type="ECO:0000256" key="7">
    <source>
        <dbReference type="ARBA" id="ARBA00023010"/>
    </source>
</evidence>
<dbReference type="Proteomes" id="UP000178091">
    <property type="component" value="Unassembled WGS sequence"/>
</dbReference>
<evidence type="ECO:0000256" key="3">
    <source>
        <dbReference type="ARBA" id="ARBA00022475"/>
    </source>
</evidence>
<keyword evidence="7 9" id="KW-0811">Translocation</keyword>
<accession>A0A1F4XS32</accession>
<feature type="transmembrane region" description="Helical" evidence="9">
    <location>
        <begin position="24"/>
        <end position="48"/>
    </location>
</feature>
<evidence type="ECO:0000256" key="8">
    <source>
        <dbReference type="ARBA" id="ARBA00023136"/>
    </source>
</evidence>
<dbReference type="InterPro" id="IPR001901">
    <property type="entry name" value="Translocase_SecE/Sec61-g"/>
</dbReference>
<proteinExistence type="inferred from homology"/>
<comment type="caution">
    <text evidence="10">The sequence shown here is derived from an EMBL/GenBank/DDBJ whole genome shotgun (WGS) entry which is preliminary data.</text>
</comment>
<evidence type="ECO:0000313" key="10">
    <source>
        <dbReference type="EMBL" id="OGC84424.1"/>
    </source>
</evidence>
<dbReference type="GO" id="GO:0065002">
    <property type="term" value="P:intracellular protein transmembrane transport"/>
    <property type="evidence" value="ECO:0007669"/>
    <property type="project" value="UniProtKB-UniRule"/>
</dbReference>
<gene>
    <name evidence="9" type="primary">secE</name>
    <name evidence="10" type="ORF">A3F55_00395</name>
</gene>
<dbReference type="PANTHER" id="PTHR33910">
    <property type="entry name" value="PROTEIN TRANSLOCASE SUBUNIT SECE"/>
    <property type="match status" value="1"/>
</dbReference>
<keyword evidence="6 9" id="KW-1133">Transmembrane helix</keyword>
<keyword evidence="2 9" id="KW-0813">Transport</keyword>
<evidence type="ECO:0000256" key="6">
    <source>
        <dbReference type="ARBA" id="ARBA00022989"/>
    </source>
</evidence>
<keyword evidence="5 9" id="KW-0653">Protein transport</keyword>
<evidence type="ECO:0000256" key="9">
    <source>
        <dbReference type="HAMAP-Rule" id="MF_00422"/>
    </source>
</evidence>
<protein>
    <recommendedName>
        <fullName evidence="9">Protein translocase subunit SecE</fullName>
    </recommendedName>
</protein>
<dbReference type="InterPro" id="IPR005807">
    <property type="entry name" value="SecE_bac"/>
</dbReference>
<comment type="subunit">
    <text evidence="9">Component of the Sec protein translocase complex. Heterotrimer consisting of SecY, SecE and SecG subunits. The heterotrimers can form oligomers, although 1 heterotrimer is thought to be able to translocate proteins. Interacts with the ribosome. Interacts with SecDF, and other proteins may be involved. Interacts with SecA.</text>
</comment>
<comment type="subcellular location">
    <subcellularLocation>
        <location evidence="9">Cell membrane</location>
        <topology evidence="9">Single-pass membrane protein</topology>
    </subcellularLocation>
    <subcellularLocation>
        <location evidence="1">Membrane</location>
    </subcellularLocation>
</comment>
<comment type="function">
    <text evidence="9">Essential subunit of the Sec protein translocation channel SecYEG. Clamps together the 2 halves of SecY. May contact the channel plug during translocation.</text>
</comment>
<keyword evidence="4 9" id="KW-0812">Transmembrane</keyword>
<reference evidence="10 11" key="1">
    <citation type="journal article" date="2016" name="Nat. Commun.">
        <title>Thousands of microbial genomes shed light on interconnected biogeochemical processes in an aquifer system.</title>
        <authorList>
            <person name="Anantharaman K."/>
            <person name="Brown C.T."/>
            <person name="Hug L.A."/>
            <person name="Sharon I."/>
            <person name="Castelle C.J."/>
            <person name="Probst A.J."/>
            <person name="Thomas B.C."/>
            <person name="Singh A."/>
            <person name="Wilkins M.J."/>
            <person name="Karaoz U."/>
            <person name="Brodie E.L."/>
            <person name="Williams K.H."/>
            <person name="Hubbard S.S."/>
            <person name="Banfield J.F."/>
        </authorList>
    </citation>
    <scope>NUCLEOTIDE SEQUENCE [LARGE SCALE GENOMIC DNA]</scope>
</reference>
<sequence>MIQYLREVRAEMRHVSWPTRRQTIISTAVVIAISLAAAVYLGLFDYLFSTFIFRIV</sequence>
<dbReference type="NCBIfam" id="TIGR00964">
    <property type="entry name" value="secE_bact"/>
    <property type="match status" value="1"/>
</dbReference>
<dbReference type="GO" id="GO:0008320">
    <property type="term" value="F:protein transmembrane transporter activity"/>
    <property type="evidence" value="ECO:0007669"/>
    <property type="project" value="UniProtKB-UniRule"/>
</dbReference>
<keyword evidence="8 9" id="KW-0472">Membrane</keyword>
<dbReference type="InterPro" id="IPR038379">
    <property type="entry name" value="SecE_sf"/>
</dbReference>
<dbReference type="GO" id="GO:0006605">
    <property type="term" value="P:protein targeting"/>
    <property type="evidence" value="ECO:0007669"/>
    <property type="project" value="UniProtKB-UniRule"/>
</dbReference>
<organism evidence="10 11">
    <name type="scientific">Candidatus Adlerbacteria bacterium RIFCSPHIGHO2_12_FULL_53_18</name>
    <dbReference type="NCBI Taxonomy" id="1797242"/>
    <lineage>
        <taxon>Bacteria</taxon>
        <taxon>Candidatus Adleribacteriota</taxon>
    </lineage>
</organism>
<evidence type="ECO:0000256" key="2">
    <source>
        <dbReference type="ARBA" id="ARBA00022448"/>
    </source>
</evidence>
<name>A0A1F4XS32_9BACT</name>
<dbReference type="Gene3D" id="1.20.5.1030">
    <property type="entry name" value="Preprotein translocase secy subunit"/>
    <property type="match status" value="1"/>
</dbReference>
<dbReference type="GO" id="GO:0009306">
    <property type="term" value="P:protein secretion"/>
    <property type="evidence" value="ECO:0007669"/>
    <property type="project" value="UniProtKB-UniRule"/>
</dbReference>
<keyword evidence="3 9" id="KW-1003">Cell membrane</keyword>
<dbReference type="HAMAP" id="MF_00422">
    <property type="entry name" value="SecE"/>
    <property type="match status" value="1"/>
</dbReference>
<dbReference type="EMBL" id="MEWW01000016">
    <property type="protein sequence ID" value="OGC84424.1"/>
    <property type="molecule type" value="Genomic_DNA"/>
</dbReference>
<evidence type="ECO:0000313" key="11">
    <source>
        <dbReference type="Proteomes" id="UP000178091"/>
    </source>
</evidence>
<dbReference type="Pfam" id="PF00584">
    <property type="entry name" value="SecE"/>
    <property type="match status" value="1"/>
</dbReference>
<evidence type="ECO:0000256" key="5">
    <source>
        <dbReference type="ARBA" id="ARBA00022927"/>
    </source>
</evidence>
<evidence type="ECO:0000256" key="4">
    <source>
        <dbReference type="ARBA" id="ARBA00022692"/>
    </source>
</evidence>
<dbReference type="PANTHER" id="PTHR33910:SF1">
    <property type="entry name" value="PROTEIN TRANSLOCASE SUBUNIT SECE"/>
    <property type="match status" value="1"/>
</dbReference>
<dbReference type="AlphaFoldDB" id="A0A1F4XS32"/>
<dbReference type="GO" id="GO:0005886">
    <property type="term" value="C:plasma membrane"/>
    <property type="evidence" value="ECO:0007669"/>
    <property type="project" value="UniProtKB-SubCell"/>
</dbReference>